<proteinExistence type="predicted"/>
<sequence>MKKDAKQPDVWNEDTALDAEVTVDLALETLPEPESVNDLKPQAATTRQMEYSIAGLKEDFPTAKELEQFVFDETRVALKLKGIDPAKKYEIAYAVLTGADIDSKYITGVNPYLDNNELIPEDPLQDIPRRDPKLPNETYMSVYLDMNVPHPDKEMRSLGAKVHCRFMTYPSGAISYEITGPLEKHSQGEKLDKYGRSRPEKFVWVDPRTGEQAIRYSDGTYTKMGQRLRTLMEARRVNKQQTVWSIWIDRSFTQFNRGAIDNPWAD</sequence>
<accession>A0A6J7WHJ1</accession>
<protein>
    <submittedName>
        <fullName evidence="1">Uncharacterized protein</fullName>
    </submittedName>
</protein>
<dbReference type="EMBL" id="LR798227">
    <property type="protein sequence ID" value="CAB5206972.1"/>
    <property type="molecule type" value="Genomic_DNA"/>
</dbReference>
<reference evidence="1" key="1">
    <citation type="submission" date="2020-05" db="EMBL/GenBank/DDBJ databases">
        <authorList>
            <person name="Chiriac C."/>
            <person name="Salcher M."/>
            <person name="Ghai R."/>
            <person name="Kavagutti S V."/>
        </authorList>
    </citation>
    <scope>NUCLEOTIDE SEQUENCE</scope>
</reference>
<name>A0A6J7WHJ1_9CAUD</name>
<gene>
    <name evidence="1" type="ORF">UFOVP180_3</name>
</gene>
<evidence type="ECO:0000313" key="1">
    <source>
        <dbReference type="EMBL" id="CAB5206972.1"/>
    </source>
</evidence>
<organism evidence="1">
    <name type="scientific">uncultured Caudovirales phage</name>
    <dbReference type="NCBI Taxonomy" id="2100421"/>
    <lineage>
        <taxon>Viruses</taxon>
        <taxon>Duplodnaviria</taxon>
        <taxon>Heunggongvirae</taxon>
        <taxon>Uroviricota</taxon>
        <taxon>Caudoviricetes</taxon>
        <taxon>Peduoviridae</taxon>
        <taxon>Maltschvirus</taxon>
        <taxon>Maltschvirus maltsch</taxon>
    </lineage>
</organism>